<dbReference type="InterPro" id="IPR014710">
    <property type="entry name" value="RmlC-like_jellyroll"/>
</dbReference>
<reference evidence="7 8" key="2">
    <citation type="submission" date="2017-10" db="EMBL/GenBank/DDBJ databases">
        <title>Bacterial endophytes that colonize and modify switchgrass growth.</title>
        <authorList>
            <person name="Debolt S."/>
        </authorList>
    </citation>
    <scope>NUCLEOTIDE SEQUENCE [LARGE SCALE GENOMIC DNA]</scope>
    <source>
        <strain evidence="7 8">A2-S9</strain>
    </source>
</reference>
<protein>
    <submittedName>
        <fullName evidence="7">AraC-like DNA-binding protein</fullName>
    </submittedName>
</protein>
<dbReference type="GO" id="GO:0003700">
    <property type="term" value="F:DNA-binding transcription factor activity"/>
    <property type="evidence" value="ECO:0007669"/>
    <property type="project" value="InterPro"/>
</dbReference>
<evidence type="ECO:0000313" key="8">
    <source>
        <dbReference type="Proteomes" id="UP000221580"/>
    </source>
</evidence>
<dbReference type="InterPro" id="IPR009057">
    <property type="entry name" value="Homeodomain-like_sf"/>
</dbReference>
<dbReference type="Gene3D" id="2.60.120.10">
    <property type="entry name" value="Jelly Rolls"/>
    <property type="match status" value="1"/>
</dbReference>
<organism evidence="7 8">
    <name type="scientific">Pseudomonas poae</name>
    <dbReference type="NCBI Taxonomy" id="200451"/>
    <lineage>
        <taxon>Bacteria</taxon>
        <taxon>Pseudomonadati</taxon>
        <taxon>Pseudomonadota</taxon>
        <taxon>Gammaproteobacteria</taxon>
        <taxon>Pseudomonadales</taxon>
        <taxon>Pseudomonadaceae</taxon>
        <taxon>Pseudomonas</taxon>
    </lineage>
</organism>
<sequence>MIRRPTILRVEISSAHCRSSGCYDDGDTSPLLGRVDVMKPSFEKVPTEAATSWTLLNRRLPDAIPFEWHHHPEYELTLTLNSRGHRYISNDVARYDDGDLILVGPNIPHSWSSAERIDEDQPHVALVIWFSAAWADSLVTLFPEMAAVRPLLAAAQHAVSFSGRASSEVRSSIEAMVNQTPPQRLIALLTVLDRLARDADATRILPTPGGQAGDQIVEDARIHRVLHYLHGNYARAINVAELAELACVSLSAFHRMFRRHTRCTALDYIVRLRIGHACALLMQGDSPVSIIAEEVGYSSLALFNRQFKALKGLTPSAFRQTHSHHFQ</sequence>
<dbReference type="EMBL" id="PDJN01000001">
    <property type="protein sequence ID" value="PFG71824.1"/>
    <property type="molecule type" value="Genomic_DNA"/>
</dbReference>
<keyword evidence="2" id="KW-0805">Transcription regulation</keyword>
<dbReference type="SUPFAM" id="SSF51182">
    <property type="entry name" value="RmlC-like cupins"/>
    <property type="match status" value="1"/>
</dbReference>
<dbReference type="GO" id="GO:0005737">
    <property type="term" value="C:cytoplasm"/>
    <property type="evidence" value="ECO:0007669"/>
    <property type="project" value="UniProtKB-SubCell"/>
</dbReference>
<evidence type="ECO:0000256" key="1">
    <source>
        <dbReference type="ARBA" id="ARBA00004496"/>
    </source>
</evidence>
<name>A0A7Z1GTV2_9PSED</name>
<dbReference type="SUPFAM" id="SSF46689">
    <property type="entry name" value="Homeodomain-like"/>
    <property type="match status" value="2"/>
</dbReference>
<comment type="caution">
    <text evidence="7">The sequence shown here is derived from an EMBL/GenBank/DDBJ whole genome shotgun (WGS) entry which is preliminary data.</text>
</comment>
<reference evidence="7 8" key="1">
    <citation type="submission" date="2017-09" db="EMBL/GenBank/DDBJ databases">
        <authorList>
            <person name="DeBolt S."/>
            <person name="Huntemann M."/>
            <person name="Clum A."/>
            <person name="Pillay M."/>
            <person name="Palaniappan K."/>
            <person name="Varghese N."/>
            <person name="Mikhailova N."/>
            <person name="Stamatis D."/>
            <person name="Reddy T."/>
            <person name="Daum C."/>
            <person name="Shapiro N."/>
            <person name="Ivanova N."/>
            <person name="Kyrpides N."/>
            <person name="Woyke T."/>
        </authorList>
    </citation>
    <scope>NUCLEOTIDE SEQUENCE [LARGE SCALE GENOMIC DNA]</scope>
    <source>
        <strain evidence="7 8">A2-S9</strain>
    </source>
</reference>
<dbReference type="GO" id="GO:0043565">
    <property type="term" value="F:sequence-specific DNA binding"/>
    <property type="evidence" value="ECO:0007669"/>
    <property type="project" value="InterPro"/>
</dbReference>
<dbReference type="GO" id="GO:0009893">
    <property type="term" value="P:positive regulation of metabolic process"/>
    <property type="evidence" value="ECO:0007669"/>
    <property type="project" value="UniProtKB-ARBA"/>
</dbReference>
<dbReference type="SMART" id="SM00342">
    <property type="entry name" value="HTH_ARAC"/>
    <property type="match status" value="1"/>
</dbReference>
<dbReference type="AlphaFoldDB" id="A0A7Z1GTV2"/>
<dbReference type="InterPro" id="IPR018062">
    <property type="entry name" value="HTH_AraC-typ_CS"/>
</dbReference>
<gene>
    <name evidence="7" type="ORF">DM05_2199</name>
</gene>
<dbReference type="PANTHER" id="PTHR46796">
    <property type="entry name" value="HTH-TYPE TRANSCRIPTIONAL ACTIVATOR RHAS-RELATED"/>
    <property type="match status" value="1"/>
</dbReference>
<evidence type="ECO:0000256" key="4">
    <source>
        <dbReference type="ARBA" id="ARBA00023163"/>
    </source>
</evidence>
<feature type="domain" description="HTH araC/xylS-type" evidence="6">
    <location>
        <begin position="223"/>
        <end position="321"/>
    </location>
</feature>
<dbReference type="Proteomes" id="UP000221580">
    <property type="component" value="Unassembled WGS sequence"/>
</dbReference>
<evidence type="ECO:0000256" key="5">
    <source>
        <dbReference type="ARBA" id="ARBA00037345"/>
    </source>
</evidence>
<comment type="subcellular location">
    <subcellularLocation>
        <location evidence="1">Cytoplasm</location>
    </subcellularLocation>
</comment>
<dbReference type="Pfam" id="PF12833">
    <property type="entry name" value="HTH_18"/>
    <property type="match status" value="1"/>
</dbReference>
<keyword evidence="4" id="KW-0804">Transcription</keyword>
<evidence type="ECO:0000313" key="7">
    <source>
        <dbReference type="EMBL" id="PFG71824.1"/>
    </source>
</evidence>
<evidence type="ECO:0000256" key="3">
    <source>
        <dbReference type="ARBA" id="ARBA00023125"/>
    </source>
</evidence>
<dbReference type="InterPro" id="IPR050204">
    <property type="entry name" value="AraC_XylS_family_regulators"/>
</dbReference>
<keyword evidence="3 7" id="KW-0238">DNA-binding</keyword>
<accession>A0A7Z1GTV2</accession>
<dbReference type="InterPro" id="IPR011051">
    <property type="entry name" value="RmlC_Cupin_sf"/>
</dbReference>
<comment type="function">
    <text evidence="5">Regulatory protein of the TOL plasmid xyl operons. XylS activates the xylXYZLTEGFJQKIH operon required for the degradation of toluene, m-xylene and p-xylene.</text>
</comment>
<dbReference type="Gene3D" id="1.10.10.60">
    <property type="entry name" value="Homeodomain-like"/>
    <property type="match status" value="2"/>
</dbReference>
<dbReference type="PROSITE" id="PS01124">
    <property type="entry name" value="HTH_ARAC_FAMILY_2"/>
    <property type="match status" value="1"/>
</dbReference>
<dbReference type="InterPro" id="IPR018060">
    <property type="entry name" value="HTH_AraC"/>
</dbReference>
<proteinExistence type="predicted"/>
<dbReference type="PROSITE" id="PS00041">
    <property type="entry name" value="HTH_ARAC_FAMILY_1"/>
    <property type="match status" value="1"/>
</dbReference>
<evidence type="ECO:0000256" key="2">
    <source>
        <dbReference type="ARBA" id="ARBA00023015"/>
    </source>
</evidence>
<evidence type="ECO:0000259" key="6">
    <source>
        <dbReference type="PROSITE" id="PS01124"/>
    </source>
</evidence>